<dbReference type="Proteomes" id="UP000488936">
    <property type="component" value="Unassembled WGS sequence"/>
</dbReference>
<evidence type="ECO:0000256" key="1">
    <source>
        <dbReference type="SAM" id="SignalP"/>
    </source>
</evidence>
<feature type="chain" id="PRO_5029481914" description="Lipocalin-like domain-containing protein" evidence="1">
    <location>
        <begin position="23"/>
        <end position="178"/>
    </location>
</feature>
<evidence type="ECO:0000313" key="2">
    <source>
        <dbReference type="EMBL" id="MTH28477.1"/>
    </source>
</evidence>
<dbReference type="PROSITE" id="PS51257">
    <property type="entry name" value="PROKAR_LIPOPROTEIN"/>
    <property type="match status" value="1"/>
</dbReference>
<accession>A0A7K1GHN3</accession>
<reference evidence="2 3" key="1">
    <citation type="journal article" date="2006" name="Int. J. Syst. Evol. Microbiol.">
        <title>Myroides pelagicus sp. nov., isolated from seawater in Thailand.</title>
        <authorList>
            <person name="Yoon J."/>
            <person name="Maneerat S."/>
            <person name="Kawai F."/>
            <person name="Yokota A."/>
        </authorList>
    </citation>
    <scope>NUCLEOTIDE SEQUENCE [LARGE SCALE GENOMIC DNA]</scope>
    <source>
        <strain evidence="2 3">SM1T</strain>
    </source>
</reference>
<organism evidence="2 3">
    <name type="scientific">Myroides pelagicus</name>
    <dbReference type="NCBI Taxonomy" id="270914"/>
    <lineage>
        <taxon>Bacteria</taxon>
        <taxon>Pseudomonadati</taxon>
        <taxon>Bacteroidota</taxon>
        <taxon>Flavobacteriia</taxon>
        <taxon>Flavobacteriales</taxon>
        <taxon>Flavobacteriaceae</taxon>
        <taxon>Myroides</taxon>
    </lineage>
</organism>
<evidence type="ECO:0008006" key="4">
    <source>
        <dbReference type="Google" id="ProtNLM"/>
    </source>
</evidence>
<name>A0A7K1GHN3_9FLAO</name>
<protein>
    <recommendedName>
        <fullName evidence="4">Lipocalin-like domain-containing protein</fullName>
    </recommendedName>
</protein>
<gene>
    <name evidence="2" type="ORF">GJV77_00855</name>
</gene>
<dbReference type="RefSeq" id="WP_155034466.1">
    <property type="nucleotide sequence ID" value="NZ_JBHTIG010000060.1"/>
</dbReference>
<sequence>MKKLNVLMLITLFGLTIGSCSSDDNTNIDGPTTDPVNPTEQIAEEKYKEAAIGVWNWTKQVYLDKDEKVIKTDDFASTTACGLDTWNIEEEYLQIKFNYKNEYGECDANTVKAKYNIDAKNFFMLWPTEDTFVPRGYFIQSFTNKSITLREHGAYTAEDVEYFNYPEGTVYVELILEQ</sequence>
<dbReference type="EMBL" id="WMJY01000001">
    <property type="protein sequence ID" value="MTH28477.1"/>
    <property type="molecule type" value="Genomic_DNA"/>
</dbReference>
<feature type="signal peptide" evidence="1">
    <location>
        <begin position="1"/>
        <end position="22"/>
    </location>
</feature>
<proteinExistence type="predicted"/>
<dbReference type="OrthoDB" id="9764688at2"/>
<evidence type="ECO:0000313" key="3">
    <source>
        <dbReference type="Proteomes" id="UP000488936"/>
    </source>
</evidence>
<keyword evidence="1" id="KW-0732">Signal</keyword>
<keyword evidence="3" id="KW-1185">Reference proteome</keyword>
<comment type="caution">
    <text evidence="2">The sequence shown here is derived from an EMBL/GenBank/DDBJ whole genome shotgun (WGS) entry which is preliminary data.</text>
</comment>
<dbReference type="AlphaFoldDB" id="A0A7K1GHN3"/>